<sequence length="78" mass="8654">VSDDRHLGRHPFDGEVDNHQSGIGQSLIPSGSDSPILRVMENLTNRQMSDGPSLRSSFRSSFWAFLFKRDSGDDESSS</sequence>
<dbReference type="EMBL" id="JACEIK010001555">
    <property type="protein sequence ID" value="MCD7470366.1"/>
    <property type="molecule type" value="Genomic_DNA"/>
</dbReference>
<comment type="caution">
    <text evidence="2">The sequence shown here is derived from an EMBL/GenBank/DDBJ whole genome shotgun (WGS) entry which is preliminary data.</text>
</comment>
<evidence type="ECO:0000256" key="1">
    <source>
        <dbReference type="SAM" id="MobiDB-lite"/>
    </source>
</evidence>
<feature type="non-terminal residue" evidence="2">
    <location>
        <position position="1"/>
    </location>
</feature>
<gene>
    <name evidence="2" type="ORF">HAX54_010159</name>
</gene>
<feature type="region of interest" description="Disordered" evidence="1">
    <location>
        <begin position="1"/>
        <end position="34"/>
    </location>
</feature>
<reference evidence="2 3" key="1">
    <citation type="journal article" date="2021" name="BMC Genomics">
        <title>Datura genome reveals duplications of psychoactive alkaloid biosynthetic genes and high mutation rate following tissue culture.</title>
        <authorList>
            <person name="Rajewski A."/>
            <person name="Carter-House D."/>
            <person name="Stajich J."/>
            <person name="Litt A."/>
        </authorList>
    </citation>
    <scope>NUCLEOTIDE SEQUENCE [LARGE SCALE GENOMIC DNA]</scope>
    <source>
        <strain evidence="2">AR-01</strain>
    </source>
</reference>
<evidence type="ECO:0000313" key="2">
    <source>
        <dbReference type="EMBL" id="MCD7470366.1"/>
    </source>
</evidence>
<evidence type="ECO:0000313" key="3">
    <source>
        <dbReference type="Proteomes" id="UP000823775"/>
    </source>
</evidence>
<accession>A0ABS8TFW6</accession>
<feature type="compositionally biased region" description="Polar residues" evidence="1">
    <location>
        <begin position="19"/>
        <end position="33"/>
    </location>
</feature>
<keyword evidence="3" id="KW-1185">Reference proteome</keyword>
<feature type="compositionally biased region" description="Basic and acidic residues" evidence="1">
    <location>
        <begin position="1"/>
        <end position="18"/>
    </location>
</feature>
<name>A0ABS8TFW6_DATST</name>
<protein>
    <submittedName>
        <fullName evidence="2">Uncharacterized protein</fullName>
    </submittedName>
</protein>
<organism evidence="2 3">
    <name type="scientific">Datura stramonium</name>
    <name type="common">Jimsonweed</name>
    <name type="synonym">Common thornapple</name>
    <dbReference type="NCBI Taxonomy" id="4076"/>
    <lineage>
        <taxon>Eukaryota</taxon>
        <taxon>Viridiplantae</taxon>
        <taxon>Streptophyta</taxon>
        <taxon>Embryophyta</taxon>
        <taxon>Tracheophyta</taxon>
        <taxon>Spermatophyta</taxon>
        <taxon>Magnoliopsida</taxon>
        <taxon>eudicotyledons</taxon>
        <taxon>Gunneridae</taxon>
        <taxon>Pentapetalae</taxon>
        <taxon>asterids</taxon>
        <taxon>lamiids</taxon>
        <taxon>Solanales</taxon>
        <taxon>Solanaceae</taxon>
        <taxon>Solanoideae</taxon>
        <taxon>Datureae</taxon>
        <taxon>Datura</taxon>
    </lineage>
</organism>
<proteinExistence type="predicted"/>
<dbReference type="Proteomes" id="UP000823775">
    <property type="component" value="Unassembled WGS sequence"/>
</dbReference>